<dbReference type="Gene3D" id="3.30.40.10">
    <property type="entry name" value="Zinc/RING finger domain, C3HC4 (zinc finger)"/>
    <property type="match status" value="1"/>
</dbReference>
<name>A0AAD6S4I7_9AGAR</name>
<gene>
    <name evidence="4" type="ORF">C8F04DRAFT_1274145</name>
</gene>
<feature type="region of interest" description="Disordered" evidence="2">
    <location>
        <begin position="1"/>
        <end position="28"/>
    </location>
</feature>
<dbReference type="Proteomes" id="UP001218188">
    <property type="component" value="Unassembled WGS sequence"/>
</dbReference>
<accession>A0AAD6S4I7</accession>
<evidence type="ECO:0000313" key="4">
    <source>
        <dbReference type="EMBL" id="KAJ7021076.1"/>
    </source>
</evidence>
<dbReference type="Pfam" id="PF13923">
    <property type="entry name" value="zf-C3HC4_2"/>
    <property type="match status" value="1"/>
</dbReference>
<dbReference type="EMBL" id="JARJCM010000242">
    <property type="protein sequence ID" value="KAJ7021076.1"/>
    <property type="molecule type" value="Genomic_DNA"/>
</dbReference>
<dbReference type="GO" id="GO:0008270">
    <property type="term" value="F:zinc ion binding"/>
    <property type="evidence" value="ECO:0007669"/>
    <property type="project" value="UniProtKB-KW"/>
</dbReference>
<dbReference type="SUPFAM" id="SSF57850">
    <property type="entry name" value="RING/U-box"/>
    <property type="match status" value="1"/>
</dbReference>
<organism evidence="4 5">
    <name type="scientific">Mycena alexandri</name>
    <dbReference type="NCBI Taxonomy" id="1745969"/>
    <lineage>
        <taxon>Eukaryota</taxon>
        <taxon>Fungi</taxon>
        <taxon>Dikarya</taxon>
        <taxon>Basidiomycota</taxon>
        <taxon>Agaricomycotina</taxon>
        <taxon>Agaricomycetes</taxon>
        <taxon>Agaricomycetidae</taxon>
        <taxon>Agaricales</taxon>
        <taxon>Marasmiineae</taxon>
        <taxon>Mycenaceae</taxon>
        <taxon>Mycena</taxon>
    </lineage>
</organism>
<dbReference type="CDD" id="cd16449">
    <property type="entry name" value="RING-HC"/>
    <property type="match status" value="1"/>
</dbReference>
<dbReference type="InterPro" id="IPR001841">
    <property type="entry name" value="Znf_RING"/>
</dbReference>
<dbReference type="InterPro" id="IPR013083">
    <property type="entry name" value="Znf_RING/FYVE/PHD"/>
</dbReference>
<dbReference type="PROSITE" id="PS50089">
    <property type="entry name" value="ZF_RING_2"/>
    <property type="match status" value="1"/>
</dbReference>
<evidence type="ECO:0000256" key="1">
    <source>
        <dbReference type="PROSITE-ProRule" id="PRU00175"/>
    </source>
</evidence>
<keyword evidence="5" id="KW-1185">Reference proteome</keyword>
<dbReference type="SMART" id="SM00184">
    <property type="entry name" value="RING"/>
    <property type="match status" value="1"/>
</dbReference>
<feature type="compositionally biased region" description="Polar residues" evidence="2">
    <location>
        <begin position="1"/>
        <end position="11"/>
    </location>
</feature>
<proteinExistence type="predicted"/>
<keyword evidence="1" id="KW-0862">Zinc</keyword>
<dbReference type="AlphaFoldDB" id="A0AAD6S4I7"/>
<protein>
    <recommendedName>
        <fullName evidence="3">RING-type domain-containing protein</fullName>
    </recommendedName>
</protein>
<reference evidence="4" key="1">
    <citation type="submission" date="2023-03" db="EMBL/GenBank/DDBJ databases">
        <title>Massive genome expansion in bonnet fungi (Mycena s.s.) driven by repeated elements and novel gene families across ecological guilds.</title>
        <authorList>
            <consortium name="Lawrence Berkeley National Laboratory"/>
            <person name="Harder C.B."/>
            <person name="Miyauchi S."/>
            <person name="Viragh M."/>
            <person name="Kuo A."/>
            <person name="Thoen E."/>
            <person name="Andreopoulos B."/>
            <person name="Lu D."/>
            <person name="Skrede I."/>
            <person name="Drula E."/>
            <person name="Henrissat B."/>
            <person name="Morin E."/>
            <person name="Kohler A."/>
            <person name="Barry K."/>
            <person name="LaButti K."/>
            <person name="Morin E."/>
            <person name="Salamov A."/>
            <person name="Lipzen A."/>
            <person name="Mereny Z."/>
            <person name="Hegedus B."/>
            <person name="Baldrian P."/>
            <person name="Stursova M."/>
            <person name="Weitz H."/>
            <person name="Taylor A."/>
            <person name="Grigoriev I.V."/>
            <person name="Nagy L.G."/>
            <person name="Martin F."/>
            <person name="Kauserud H."/>
        </authorList>
    </citation>
    <scope>NUCLEOTIDE SEQUENCE</scope>
    <source>
        <strain evidence="4">CBHHK200</strain>
    </source>
</reference>
<keyword evidence="1" id="KW-0479">Metal-binding</keyword>
<sequence length="281" mass="30425">MTRPSGSTFRMSTGGRRPKPPGSTLNRPLLVDENGQFVAALSPPRRQQRMQIFTPPPRRGTAVPETTRTLMGRLLQIFGGPPSAIRPLARGAREAADAGPYARAAAYARGAALAAGDEAAYACASALAAVFTLAADTTHARGSHSAPIATAPVGTLAVSNNTAQGRPGVRVPRTKDLKDKDLYLTDKRPPDFTPHKHHECSVCQNPKSHPVTNNCRHSHCYVCMRKWLEMSWQCPSCRDFVVTPPILNFDAKNSIAFNHPQWVDESTVSYSWDGLVFAGAV</sequence>
<evidence type="ECO:0000313" key="5">
    <source>
        <dbReference type="Proteomes" id="UP001218188"/>
    </source>
</evidence>
<evidence type="ECO:0000256" key="2">
    <source>
        <dbReference type="SAM" id="MobiDB-lite"/>
    </source>
</evidence>
<feature type="domain" description="RING-type" evidence="3">
    <location>
        <begin position="200"/>
        <end position="238"/>
    </location>
</feature>
<evidence type="ECO:0000259" key="3">
    <source>
        <dbReference type="PROSITE" id="PS50089"/>
    </source>
</evidence>
<comment type="caution">
    <text evidence="4">The sequence shown here is derived from an EMBL/GenBank/DDBJ whole genome shotgun (WGS) entry which is preliminary data.</text>
</comment>
<keyword evidence="1" id="KW-0863">Zinc-finger</keyword>